<sequence length="201" mass="22334">MRLSEFEVISGAIDVLLVVMGIVLLVRVGILRKALKRRKSKEESEVPPLAASSAPTLSDLVLKESSFRREMERERSRFQTLIRDAERMRAELQVLFYDIESLVDDLAKMKAASSVDVSLSTEPPIITPSGETTHEGMYLLPPAEEPERPLPKRGEVERPLKETVLTLSREGHSVPEIAAAIGRSEGEVAFLLSMEKVGQPE</sequence>
<organism evidence="2 3">
    <name type="scientific">Leptospirillum ferrodiazotrophum</name>
    <dbReference type="NCBI Taxonomy" id="412449"/>
    <lineage>
        <taxon>Bacteria</taxon>
        <taxon>Pseudomonadati</taxon>
        <taxon>Nitrospirota</taxon>
        <taxon>Nitrospiria</taxon>
        <taxon>Nitrospirales</taxon>
        <taxon>Nitrospiraceae</taxon>
        <taxon>Leptospirillum</taxon>
    </lineage>
</organism>
<keyword evidence="3" id="KW-1185">Reference proteome</keyword>
<evidence type="ECO:0000256" key="1">
    <source>
        <dbReference type="SAM" id="Phobius"/>
    </source>
</evidence>
<dbReference type="AlphaFoldDB" id="C6HWK8"/>
<feature type="transmembrane region" description="Helical" evidence="1">
    <location>
        <begin position="12"/>
        <end position="31"/>
    </location>
</feature>
<accession>C6HWK8</accession>
<protein>
    <submittedName>
        <fullName evidence="2">Uncharacterized protein</fullName>
    </submittedName>
</protein>
<name>C6HWK8_9BACT</name>
<evidence type="ECO:0000313" key="2">
    <source>
        <dbReference type="EMBL" id="EES52984.1"/>
    </source>
</evidence>
<proteinExistence type="predicted"/>
<dbReference type="Proteomes" id="UP000009374">
    <property type="component" value="Unassembled WGS sequence"/>
</dbReference>
<keyword evidence="1" id="KW-1133">Transmembrane helix</keyword>
<evidence type="ECO:0000313" key="3">
    <source>
        <dbReference type="Proteomes" id="UP000009374"/>
    </source>
</evidence>
<gene>
    <name evidence="2" type="ORF">UBAL3_80630041</name>
</gene>
<keyword evidence="1" id="KW-0472">Membrane</keyword>
<keyword evidence="1" id="KW-0812">Transmembrane</keyword>
<dbReference type="EMBL" id="GG693870">
    <property type="protein sequence ID" value="EES52984.1"/>
    <property type="molecule type" value="Genomic_DNA"/>
</dbReference>
<reference evidence="2 3" key="1">
    <citation type="journal article" date="2009" name="Appl. Environ. Microbiol.">
        <title>Community genomic and proteomic analyses of chemoautotrophic iron-oxidizing "Leptospirillum rubarum" (Group II) and "Leptospirillum ferrodiazotrophum" (Group III) bacteria in acid mine drainage biofilms.</title>
        <authorList>
            <person name="Goltsman D.S."/>
            <person name="Denef V.J."/>
            <person name="Singer S.W."/>
            <person name="VerBerkmoes N.C."/>
            <person name="Lefsrud M."/>
            <person name="Mueller R.S."/>
            <person name="Dick G.J."/>
            <person name="Sun C.L."/>
            <person name="Wheeler K.E."/>
            <person name="Zemla A."/>
            <person name="Baker B.J."/>
            <person name="Hauser L."/>
            <person name="Land M."/>
            <person name="Shah M.B."/>
            <person name="Thelen M.P."/>
            <person name="Hettich R.L."/>
            <person name="Banfield J.F."/>
        </authorList>
    </citation>
    <scope>NUCLEOTIDE SEQUENCE [LARGE SCALE GENOMIC DNA]</scope>
</reference>